<dbReference type="EMBL" id="FTOP01000001">
    <property type="protein sequence ID" value="SIS50616.1"/>
    <property type="molecule type" value="Genomic_DNA"/>
</dbReference>
<feature type="transmembrane region" description="Helical" evidence="1">
    <location>
        <begin position="206"/>
        <end position="223"/>
    </location>
</feature>
<accession>A0A1N7JN07</accession>
<feature type="transmembrane region" description="Helical" evidence="1">
    <location>
        <begin position="346"/>
        <end position="363"/>
    </location>
</feature>
<protein>
    <submittedName>
        <fullName evidence="2">Phosphate/sulfate permease</fullName>
    </submittedName>
</protein>
<dbReference type="OrthoDB" id="246859at2"/>
<feature type="transmembrane region" description="Helical" evidence="1">
    <location>
        <begin position="31"/>
        <end position="48"/>
    </location>
</feature>
<keyword evidence="3" id="KW-1185">Reference proteome</keyword>
<name>A0A1N7JN07_9BACT</name>
<gene>
    <name evidence="2" type="ORF">SAMN05421761_101147</name>
</gene>
<feature type="transmembrane region" description="Helical" evidence="1">
    <location>
        <begin position="125"/>
        <end position="142"/>
    </location>
</feature>
<reference evidence="3" key="1">
    <citation type="submission" date="2017-01" db="EMBL/GenBank/DDBJ databases">
        <authorList>
            <person name="Varghese N."/>
            <person name="Submissions S."/>
        </authorList>
    </citation>
    <scope>NUCLEOTIDE SEQUENCE [LARGE SCALE GENOMIC DNA]</scope>
    <source>
        <strain evidence="3">DSM 46698</strain>
    </source>
</reference>
<organism evidence="2 3">
    <name type="scientific">Belliella pelovolcani</name>
    <dbReference type="NCBI Taxonomy" id="529505"/>
    <lineage>
        <taxon>Bacteria</taxon>
        <taxon>Pseudomonadati</taxon>
        <taxon>Bacteroidota</taxon>
        <taxon>Cytophagia</taxon>
        <taxon>Cytophagales</taxon>
        <taxon>Cyclobacteriaceae</taxon>
        <taxon>Belliella</taxon>
    </lineage>
</organism>
<feature type="transmembrane region" description="Helical" evidence="1">
    <location>
        <begin position="54"/>
        <end position="78"/>
    </location>
</feature>
<keyword evidence="1" id="KW-0812">Transmembrane</keyword>
<feature type="transmembrane region" description="Helical" evidence="1">
    <location>
        <begin position="280"/>
        <end position="298"/>
    </location>
</feature>
<feature type="transmembrane region" description="Helical" evidence="1">
    <location>
        <begin position="149"/>
        <end position="168"/>
    </location>
</feature>
<feature type="transmembrane region" description="Helical" evidence="1">
    <location>
        <begin position="304"/>
        <end position="325"/>
    </location>
</feature>
<evidence type="ECO:0000256" key="1">
    <source>
        <dbReference type="SAM" id="Phobius"/>
    </source>
</evidence>
<dbReference type="Proteomes" id="UP000186026">
    <property type="component" value="Unassembled WGS sequence"/>
</dbReference>
<keyword evidence="1" id="KW-1133">Transmembrane helix</keyword>
<feature type="transmembrane region" description="Helical" evidence="1">
    <location>
        <begin position="243"/>
        <end position="260"/>
    </location>
</feature>
<proteinExistence type="predicted"/>
<dbReference type="STRING" id="529505.SAMN05421761_101147"/>
<dbReference type="RefSeq" id="WP_076497576.1">
    <property type="nucleotide sequence ID" value="NZ_FTOP01000001.1"/>
</dbReference>
<evidence type="ECO:0000313" key="2">
    <source>
        <dbReference type="EMBL" id="SIS50616.1"/>
    </source>
</evidence>
<sequence length="376" mass="42808">MAKLKDQNINQDALSKASYALFDFTKKEKSFLVIILILVSVAGILTPYTYAAMWFGFALAAYSAIANDSIQTIGTFIASNQNRKWYWLWLFMGVIFVGTVTYSWITFNGDVSYERLQVPGLEQAPQSFVFLQLAAPIVLLVMTRMRMPVSTTFLLLNVFTYKAGTIVSVMQKSFLGYLLAFGIAIVVWFVLEKFVKTYLKGKPKPYWYVLQWITSGTLWAVWIMQDAANIAVFLPRQLNVWEFVAYAGFVFLGLGFLFYLKGDRIQGIVNEKTKVTDVRAATIVDFVYAIILFYFKMVNNVPMSTTWVFIGLLGGRELSIALAKSRKLKKRKARLVRAYRLAKKDMTRALIGLLVSLILALIINEGVRKEIFELIF</sequence>
<dbReference type="AlphaFoldDB" id="A0A1N7JN07"/>
<keyword evidence="1" id="KW-0472">Membrane</keyword>
<feature type="transmembrane region" description="Helical" evidence="1">
    <location>
        <begin position="85"/>
        <end position="105"/>
    </location>
</feature>
<evidence type="ECO:0000313" key="3">
    <source>
        <dbReference type="Proteomes" id="UP000186026"/>
    </source>
</evidence>
<feature type="transmembrane region" description="Helical" evidence="1">
    <location>
        <begin position="174"/>
        <end position="194"/>
    </location>
</feature>